<evidence type="ECO:0000256" key="1">
    <source>
        <dbReference type="PROSITE-ProRule" id="PRU00175"/>
    </source>
</evidence>
<protein>
    <recommendedName>
        <fullName evidence="4">RING-type domain-containing protein</fullName>
    </recommendedName>
</protein>
<dbReference type="PROSITE" id="PS50089">
    <property type="entry name" value="ZF_RING_2"/>
    <property type="match status" value="1"/>
</dbReference>
<dbReference type="Pfam" id="PF13639">
    <property type="entry name" value="zf-RING_2"/>
    <property type="match status" value="1"/>
</dbReference>
<keyword evidence="3" id="KW-0812">Transmembrane</keyword>
<organism evidence="5 6">
    <name type="scientific">Synchytrium endobioticum</name>
    <dbReference type="NCBI Taxonomy" id="286115"/>
    <lineage>
        <taxon>Eukaryota</taxon>
        <taxon>Fungi</taxon>
        <taxon>Fungi incertae sedis</taxon>
        <taxon>Chytridiomycota</taxon>
        <taxon>Chytridiomycota incertae sedis</taxon>
        <taxon>Chytridiomycetes</taxon>
        <taxon>Synchytriales</taxon>
        <taxon>Synchytriaceae</taxon>
        <taxon>Synchytrium</taxon>
    </lineage>
</organism>
<keyword evidence="1" id="KW-0862">Zinc</keyword>
<dbReference type="InterPro" id="IPR013083">
    <property type="entry name" value="Znf_RING/FYVE/PHD"/>
</dbReference>
<sequence>MDGECGICYQALSARGQAIPSPLTSLPCCGQILHNECIRQVLAANYKSCPYCRSAFGKQVIALLAGVQHASTKAWHLSAATSGADTTMLQQDDRSSFRGGLMALGVTAAIGAAAAGSIYMISSRLNSSNSGRDLQIPPRAATPPPRSERASSNNTHGGYPADAAVRAVSMRF</sequence>
<gene>
    <name evidence="5" type="ORF">SeMB42_g07061</name>
</gene>
<evidence type="ECO:0000256" key="3">
    <source>
        <dbReference type="SAM" id="Phobius"/>
    </source>
</evidence>
<keyword evidence="3" id="KW-0472">Membrane</keyword>
<keyword evidence="3" id="KW-1133">Transmembrane helix</keyword>
<evidence type="ECO:0000259" key="4">
    <source>
        <dbReference type="PROSITE" id="PS50089"/>
    </source>
</evidence>
<keyword evidence="6" id="KW-1185">Reference proteome</keyword>
<accession>A0A507CGV4</accession>
<dbReference type="EMBL" id="QEAN01000451">
    <property type="protein sequence ID" value="TPX36763.1"/>
    <property type="molecule type" value="Genomic_DNA"/>
</dbReference>
<dbReference type="InterPro" id="IPR001841">
    <property type="entry name" value="Znf_RING"/>
</dbReference>
<dbReference type="VEuPathDB" id="FungiDB:SeMB42_g07061"/>
<reference evidence="5 6" key="1">
    <citation type="journal article" date="2019" name="Sci. Rep.">
        <title>Comparative genomics of chytrid fungi reveal insights into the obligate biotrophic and pathogenic lifestyle of Synchytrium endobioticum.</title>
        <authorList>
            <person name="van de Vossenberg B.T.L.H."/>
            <person name="Warris S."/>
            <person name="Nguyen H.D.T."/>
            <person name="van Gent-Pelzer M.P.E."/>
            <person name="Joly D.L."/>
            <person name="van de Geest H.C."/>
            <person name="Bonants P.J.M."/>
            <person name="Smith D.S."/>
            <person name="Levesque C.A."/>
            <person name="van der Lee T.A.J."/>
        </authorList>
    </citation>
    <scope>NUCLEOTIDE SEQUENCE [LARGE SCALE GENOMIC DNA]</scope>
    <source>
        <strain evidence="5 6">MB42</strain>
    </source>
</reference>
<feature type="domain" description="RING-type" evidence="4">
    <location>
        <begin position="5"/>
        <end position="53"/>
    </location>
</feature>
<dbReference type="Gene3D" id="3.30.40.10">
    <property type="entry name" value="Zinc/RING finger domain, C3HC4 (zinc finger)"/>
    <property type="match status" value="1"/>
</dbReference>
<dbReference type="AlphaFoldDB" id="A0A507CGV4"/>
<proteinExistence type="predicted"/>
<evidence type="ECO:0000313" key="5">
    <source>
        <dbReference type="EMBL" id="TPX36763.1"/>
    </source>
</evidence>
<comment type="caution">
    <text evidence="5">The sequence shown here is derived from an EMBL/GenBank/DDBJ whole genome shotgun (WGS) entry which is preliminary data.</text>
</comment>
<evidence type="ECO:0000256" key="2">
    <source>
        <dbReference type="SAM" id="MobiDB-lite"/>
    </source>
</evidence>
<keyword evidence="1" id="KW-0863">Zinc-finger</keyword>
<dbReference type="Proteomes" id="UP000317494">
    <property type="component" value="Unassembled WGS sequence"/>
</dbReference>
<dbReference type="SUPFAM" id="SSF57850">
    <property type="entry name" value="RING/U-box"/>
    <property type="match status" value="1"/>
</dbReference>
<dbReference type="GO" id="GO:0008270">
    <property type="term" value="F:zinc ion binding"/>
    <property type="evidence" value="ECO:0007669"/>
    <property type="project" value="UniProtKB-KW"/>
</dbReference>
<keyword evidence="1" id="KW-0479">Metal-binding</keyword>
<feature type="transmembrane region" description="Helical" evidence="3">
    <location>
        <begin position="101"/>
        <end position="121"/>
    </location>
</feature>
<dbReference type="CDD" id="cd16448">
    <property type="entry name" value="RING-H2"/>
    <property type="match status" value="1"/>
</dbReference>
<evidence type="ECO:0000313" key="6">
    <source>
        <dbReference type="Proteomes" id="UP000317494"/>
    </source>
</evidence>
<feature type="region of interest" description="Disordered" evidence="2">
    <location>
        <begin position="127"/>
        <end position="160"/>
    </location>
</feature>
<name>A0A507CGV4_9FUNG</name>